<proteinExistence type="predicted"/>
<evidence type="ECO:0000313" key="2">
    <source>
        <dbReference type="Proteomes" id="UP000593576"/>
    </source>
</evidence>
<comment type="caution">
    <text evidence="1">The sequence shown here is derived from an EMBL/GenBank/DDBJ whole genome shotgun (WGS) entry which is preliminary data.</text>
</comment>
<dbReference type="Proteomes" id="UP000593576">
    <property type="component" value="Unassembled WGS sequence"/>
</dbReference>
<protein>
    <recommendedName>
        <fullName evidence="3">RNase H type-1 domain-containing protein</fullName>
    </recommendedName>
</protein>
<evidence type="ECO:0008006" key="3">
    <source>
        <dbReference type="Google" id="ProtNLM"/>
    </source>
</evidence>
<dbReference type="AlphaFoldDB" id="A0A7J9KZD7"/>
<keyword evidence="2" id="KW-1185">Reference proteome</keyword>
<dbReference type="EMBL" id="JABFAF010000003">
    <property type="protein sequence ID" value="MBA0851797.1"/>
    <property type="molecule type" value="Genomic_DNA"/>
</dbReference>
<organism evidence="1 2">
    <name type="scientific">Gossypium schwendimanii</name>
    <name type="common">Cotton</name>
    <dbReference type="NCBI Taxonomy" id="34291"/>
    <lineage>
        <taxon>Eukaryota</taxon>
        <taxon>Viridiplantae</taxon>
        <taxon>Streptophyta</taxon>
        <taxon>Embryophyta</taxon>
        <taxon>Tracheophyta</taxon>
        <taxon>Spermatophyta</taxon>
        <taxon>Magnoliopsida</taxon>
        <taxon>eudicotyledons</taxon>
        <taxon>Gunneridae</taxon>
        <taxon>Pentapetalae</taxon>
        <taxon>rosids</taxon>
        <taxon>malvids</taxon>
        <taxon>Malvales</taxon>
        <taxon>Malvaceae</taxon>
        <taxon>Malvoideae</taxon>
        <taxon>Gossypium</taxon>
    </lineage>
</organism>
<reference evidence="1 2" key="1">
    <citation type="journal article" date="2019" name="Genome Biol. Evol.">
        <title>Insights into the evolution of the New World diploid cottons (Gossypium, subgenus Houzingenia) based on genome sequencing.</title>
        <authorList>
            <person name="Grover C.E."/>
            <person name="Arick M.A. 2nd"/>
            <person name="Thrash A."/>
            <person name="Conover J.L."/>
            <person name="Sanders W.S."/>
            <person name="Peterson D.G."/>
            <person name="Frelichowski J.E."/>
            <person name="Scheffler J.A."/>
            <person name="Scheffler B.E."/>
            <person name="Wendel J.F."/>
        </authorList>
    </citation>
    <scope>NUCLEOTIDE SEQUENCE [LARGE SCALE GENOMIC DNA]</scope>
    <source>
        <strain evidence="1">1</strain>
        <tissue evidence="1">Leaf</tissue>
    </source>
</reference>
<evidence type="ECO:0000313" key="1">
    <source>
        <dbReference type="EMBL" id="MBA0851797.1"/>
    </source>
</evidence>
<accession>A0A7J9KZD7</accession>
<dbReference type="OrthoDB" id="965985at2759"/>
<gene>
    <name evidence="1" type="ORF">Goshw_026356</name>
</gene>
<sequence>METFLAIQYQACNDLDSTLVKRIHQILSRIGHWIIRHIPREDNGEADGISKLVQEKREGLQVSEETFRRRTKLILVVMSQQGMFDVAT</sequence>
<name>A0A7J9KZD7_GOSSC</name>